<dbReference type="PROSITE" id="PS50043">
    <property type="entry name" value="HTH_LUXR_2"/>
    <property type="match status" value="1"/>
</dbReference>
<dbReference type="PROSITE" id="PS50110">
    <property type="entry name" value="RESPONSE_REGULATORY"/>
    <property type="match status" value="1"/>
</dbReference>
<organism evidence="8 9">
    <name type="scientific">Luteolibacter arcticus</name>
    <dbReference type="NCBI Taxonomy" id="1581411"/>
    <lineage>
        <taxon>Bacteria</taxon>
        <taxon>Pseudomonadati</taxon>
        <taxon>Verrucomicrobiota</taxon>
        <taxon>Verrucomicrobiia</taxon>
        <taxon>Verrucomicrobiales</taxon>
        <taxon>Verrucomicrobiaceae</taxon>
        <taxon>Luteolibacter</taxon>
    </lineage>
</organism>
<dbReference type="PANTHER" id="PTHR43214">
    <property type="entry name" value="TWO-COMPONENT RESPONSE REGULATOR"/>
    <property type="match status" value="1"/>
</dbReference>
<dbReference type="CDD" id="cd06170">
    <property type="entry name" value="LuxR_C_like"/>
    <property type="match status" value="1"/>
</dbReference>
<gene>
    <name evidence="8" type="ORF">OKA05_19500</name>
</gene>
<evidence type="ECO:0000259" key="7">
    <source>
        <dbReference type="PROSITE" id="PS50110"/>
    </source>
</evidence>
<keyword evidence="3" id="KW-0238">DNA-binding</keyword>
<keyword evidence="2" id="KW-0805">Transcription regulation</keyword>
<keyword evidence="4" id="KW-0804">Transcription</keyword>
<dbReference type="Gene3D" id="3.40.50.2300">
    <property type="match status" value="1"/>
</dbReference>
<dbReference type="InterPro" id="IPR001789">
    <property type="entry name" value="Sig_transdc_resp-reg_receiver"/>
</dbReference>
<feature type="domain" description="Response regulatory" evidence="7">
    <location>
        <begin position="2"/>
        <end position="118"/>
    </location>
</feature>
<evidence type="ECO:0000259" key="6">
    <source>
        <dbReference type="PROSITE" id="PS50043"/>
    </source>
</evidence>
<dbReference type="SUPFAM" id="SSF52172">
    <property type="entry name" value="CheY-like"/>
    <property type="match status" value="1"/>
</dbReference>
<feature type="domain" description="HTH luxR-type" evidence="6">
    <location>
        <begin position="141"/>
        <end position="206"/>
    </location>
</feature>
<evidence type="ECO:0000256" key="3">
    <source>
        <dbReference type="ARBA" id="ARBA00023125"/>
    </source>
</evidence>
<dbReference type="CDD" id="cd17535">
    <property type="entry name" value="REC_NarL-like"/>
    <property type="match status" value="1"/>
</dbReference>
<proteinExistence type="predicted"/>
<evidence type="ECO:0000256" key="1">
    <source>
        <dbReference type="ARBA" id="ARBA00022553"/>
    </source>
</evidence>
<keyword evidence="1 5" id="KW-0597">Phosphoprotein</keyword>
<dbReference type="PRINTS" id="PR00038">
    <property type="entry name" value="HTHLUXR"/>
</dbReference>
<dbReference type="RefSeq" id="WP_264488869.1">
    <property type="nucleotide sequence ID" value="NZ_JAPDDT010000009.1"/>
</dbReference>
<comment type="caution">
    <text evidence="8">The sequence shown here is derived from an EMBL/GenBank/DDBJ whole genome shotgun (WGS) entry which is preliminary data.</text>
</comment>
<dbReference type="Pfam" id="PF00196">
    <property type="entry name" value="GerE"/>
    <property type="match status" value="1"/>
</dbReference>
<evidence type="ECO:0000256" key="4">
    <source>
        <dbReference type="ARBA" id="ARBA00023163"/>
    </source>
</evidence>
<accession>A0ABT3GMK9</accession>
<dbReference type="InterPro" id="IPR016032">
    <property type="entry name" value="Sig_transdc_resp-reg_C-effctor"/>
</dbReference>
<dbReference type="EMBL" id="JAPDDT010000009">
    <property type="protein sequence ID" value="MCW1924760.1"/>
    <property type="molecule type" value="Genomic_DNA"/>
</dbReference>
<dbReference type="SMART" id="SM00421">
    <property type="entry name" value="HTH_LUXR"/>
    <property type="match status" value="1"/>
</dbReference>
<evidence type="ECO:0000256" key="2">
    <source>
        <dbReference type="ARBA" id="ARBA00023015"/>
    </source>
</evidence>
<reference evidence="8 9" key="1">
    <citation type="submission" date="2022-10" db="EMBL/GenBank/DDBJ databases">
        <title>Luteolibacter arcticus strain CCTCC AB 2014275, whole genome shotgun sequencing project.</title>
        <authorList>
            <person name="Zhao G."/>
            <person name="Shen L."/>
        </authorList>
    </citation>
    <scope>NUCLEOTIDE SEQUENCE [LARGE SCALE GENOMIC DNA]</scope>
    <source>
        <strain evidence="8 9">CCTCC AB 2014275</strain>
    </source>
</reference>
<name>A0ABT3GMK9_9BACT</name>
<dbReference type="InterPro" id="IPR011006">
    <property type="entry name" value="CheY-like_superfamily"/>
</dbReference>
<keyword evidence="9" id="KW-1185">Reference proteome</keyword>
<feature type="modified residue" description="4-aspartylphosphate" evidence="5">
    <location>
        <position position="53"/>
    </location>
</feature>
<sequence>MNILIVDDHELVRRGVRGLLLDEYPAAWVVEAASASDALETIEGMDCDLALVDINLSGRDGLELLVDLKRLYPSLPVLMVSAHTEEEFAIRALKLGAAGYVSKQSAADVLVSAVKKVLAGGRHISSVVAERLARAAAEGWEGEPHEALSHRELQVLKRIAEGRSIKEIAAELALSEKTIATYRSRISEKLQLSSNVELTRYALLHHLVG</sequence>
<dbReference type="Pfam" id="PF00072">
    <property type="entry name" value="Response_reg"/>
    <property type="match status" value="1"/>
</dbReference>
<evidence type="ECO:0000313" key="8">
    <source>
        <dbReference type="EMBL" id="MCW1924760.1"/>
    </source>
</evidence>
<protein>
    <submittedName>
        <fullName evidence="8">Response regulator transcription factor</fullName>
    </submittedName>
</protein>
<evidence type="ECO:0000256" key="5">
    <source>
        <dbReference type="PROSITE-ProRule" id="PRU00169"/>
    </source>
</evidence>
<dbReference type="SUPFAM" id="SSF46894">
    <property type="entry name" value="C-terminal effector domain of the bipartite response regulators"/>
    <property type="match status" value="1"/>
</dbReference>
<dbReference type="Proteomes" id="UP001320876">
    <property type="component" value="Unassembled WGS sequence"/>
</dbReference>
<dbReference type="InterPro" id="IPR039420">
    <property type="entry name" value="WalR-like"/>
</dbReference>
<evidence type="ECO:0000313" key="9">
    <source>
        <dbReference type="Proteomes" id="UP001320876"/>
    </source>
</evidence>
<dbReference type="PANTHER" id="PTHR43214:SF41">
    <property type="entry name" value="NITRATE_NITRITE RESPONSE REGULATOR PROTEIN NARP"/>
    <property type="match status" value="1"/>
</dbReference>
<dbReference type="SMART" id="SM00448">
    <property type="entry name" value="REC"/>
    <property type="match status" value="1"/>
</dbReference>
<dbReference type="InterPro" id="IPR000792">
    <property type="entry name" value="Tscrpt_reg_LuxR_C"/>
</dbReference>
<dbReference type="InterPro" id="IPR058245">
    <property type="entry name" value="NreC/VraR/RcsB-like_REC"/>
</dbReference>